<evidence type="ECO:0000256" key="5">
    <source>
        <dbReference type="ARBA" id="ARBA00023274"/>
    </source>
</evidence>
<evidence type="ECO:0000256" key="4">
    <source>
        <dbReference type="ARBA" id="ARBA00022980"/>
    </source>
</evidence>
<name>A0A0V8JLD8_9BACI</name>
<evidence type="ECO:0000313" key="10">
    <source>
        <dbReference type="Proteomes" id="UP000053681"/>
    </source>
</evidence>
<accession>A0A0V8JLD8</accession>
<dbReference type="Proteomes" id="UP000053681">
    <property type="component" value="Unassembled WGS sequence"/>
</dbReference>
<comment type="subunit">
    <text evidence="7">Part of the 50S ribosomal subunit; part of the 5S rRNA/L5/L18/L25 subcomplex. Contacts the 5S and 23S rRNAs.</text>
</comment>
<organism evidence="9 10">
    <name type="scientific">Priestia veravalensis</name>
    <dbReference type="NCBI Taxonomy" id="1414648"/>
    <lineage>
        <taxon>Bacteria</taxon>
        <taxon>Bacillati</taxon>
        <taxon>Bacillota</taxon>
        <taxon>Bacilli</taxon>
        <taxon>Bacillales</taxon>
        <taxon>Bacillaceae</taxon>
        <taxon>Priestia</taxon>
    </lineage>
</organism>
<keyword evidence="2 7" id="KW-0699">rRNA-binding</keyword>
<keyword evidence="5 7" id="KW-0687">Ribonucleoprotein</keyword>
<dbReference type="PANTHER" id="PTHR12899:SF3">
    <property type="entry name" value="LARGE RIBOSOMAL SUBUNIT PROTEIN UL18M"/>
    <property type="match status" value="1"/>
</dbReference>
<dbReference type="PANTHER" id="PTHR12899">
    <property type="entry name" value="39S RIBOSOMAL PROTEIN L18, MITOCHONDRIAL"/>
    <property type="match status" value="1"/>
</dbReference>
<reference evidence="9 10" key="1">
    <citation type="submission" date="2015-11" db="EMBL/GenBank/DDBJ databases">
        <title>Bacillus caseinolyticus sp nov.</title>
        <authorList>
            <person name="Dastager S.G."/>
            <person name="Mawlankar R."/>
        </authorList>
    </citation>
    <scope>NUCLEOTIDE SEQUENCE [LARGE SCALE GENOMIC DNA]</scope>
    <source>
        <strain evidence="9 10">SGD-V-76</strain>
    </source>
</reference>
<evidence type="ECO:0000256" key="8">
    <source>
        <dbReference type="SAM" id="MobiDB-lite"/>
    </source>
</evidence>
<dbReference type="GO" id="GO:0022625">
    <property type="term" value="C:cytosolic large ribosomal subunit"/>
    <property type="evidence" value="ECO:0007669"/>
    <property type="project" value="TreeGrafter"/>
</dbReference>
<comment type="caution">
    <text evidence="9">The sequence shown here is derived from an EMBL/GenBank/DDBJ whole genome shotgun (WGS) entry which is preliminary data.</text>
</comment>
<dbReference type="GO" id="GO:0003735">
    <property type="term" value="F:structural constituent of ribosome"/>
    <property type="evidence" value="ECO:0007669"/>
    <property type="project" value="InterPro"/>
</dbReference>
<dbReference type="SUPFAM" id="SSF53137">
    <property type="entry name" value="Translational machinery components"/>
    <property type="match status" value="1"/>
</dbReference>
<evidence type="ECO:0000256" key="3">
    <source>
        <dbReference type="ARBA" id="ARBA00022884"/>
    </source>
</evidence>
<comment type="function">
    <text evidence="7">This is one of the proteins that bind and probably mediate the attachment of the 5S RNA into the large ribosomal subunit, where it forms part of the central protuberance.</text>
</comment>
<dbReference type="InterPro" id="IPR057268">
    <property type="entry name" value="Ribosomal_L18"/>
</dbReference>
<evidence type="ECO:0000256" key="2">
    <source>
        <dbReference type="ARBA" id="ARBA00022730"/>
    </source>
</evidence>
<dbReference type="RefSeq" id="WP_025909741.1">
    <property type="nucleotide sequence ID" value="NZ_KQ758652.1"/>
</dbReference>
<feature type="region of interest" description="Disordered" evidence="8">
    <location>
        <begin position="1"/>
        <end position="24"/>
    </location>
</feature>
<dbReference type="InterPro" id="IPR004389">
    <property type="entry name" value="Ribosomal_uL18_bac-type"/>
</dbReference>
<evidence type="ECO:0000256" key="1">
    <source>
        <dbReference type="ARBA" id="ARBA00007116"/>
    </source>
</evidence>
<dbReference type="InterPro" id="IPR005484">
    <property type="entry name" value="Ribosomal_uL18_bac/plant/anim"/>
</dbReference>
<dbReference type="HAMAP" id="MF_01337_B">
    <property type="entry name" value="Ribosomal_uL18_B"/>
    <property type="match status" value="1"/>
</dbReference>
<dbReference type="Pfam" id="PF00861">
    <property type="entry name" value="Ribosomal_L18p"/>
    <property type="match status" value="1"/>
</dbReference>
<protein>
    <recommendedName>
        <fullName evidence="6 7">Large ribosomal subunit protein uL18</fullName>
    </recommendedName>
</protein>
<dbReference type="GO" id="GO:0006412">
    <property type="term" value="P:translation"/>
    <property type="evidence" value="ECO:0007669"/>
    <property type="project" value="UniProtKB-UniRule"/>
</dbReference>
<evidence type="ECO:0000256" key="7">
    <source>
        <dbReference type="HAMAP-Rule" id="MF_01337"/>
    </source>
</evidence>
<dbReference type="GO" id="GO:0008097">
    <property type="term" value="F:5S rRNA binding"/>
    <property type="evidence" value="ECO:0007669"/>
    <property type="project" value="TreeGrafter"/>
</dbReference>
<dbReference type="Gene3D" id="3.30.420.100">
    <property type="match status" value="1"/>
</dbReference>
<keyword evidence="3 7" id="KW-0694">RNA-binding</keyword>
<sequence length="120" mass="13253">MITKQDKNKVRKKRHARVRAKLSGTATRPRLNVYRSNQHIYAQVIDDLNSVTIASASTLDKDLSLESTSNVEAATKVGELVAKRAVENGVKEVVFDRGGYLYHGRVKALADAAREAGLQF</sequence>
<dbReference type="GeneID" id="93684666"/>
<evidence type="ECO:0000313" key="9">
    <source>
        <dbReference type="EMBL" id="KSU87756.1"/>
    </source>
</evidence>
<feature type="compositionally biased region" description="Basic residues" evidence="8">
    <location>
        <begin position="9"/>
        <end position="20"/>
    </location>
</feature>
<dbReference type="CDD" id="cd00432">
    <property type="entry name" value="Ribosomal_L18_L5e"/>
    <property type="match status" value="1"/>
</dbReference>
<keyword evidence="10" id="KW-1185">Reference proteome</keyword>
<keyword evidence="4 7" id="KW-0689">Ribosomal protein</keyword>
<comment type="similarity">
    <text evidence="1 7">Belongs to the universal ribosomal protein uL18 family.</text>
</comment>
<evidence type="ECO:0000256" key="6">
    <source>
        <dbReference type="ARBA" id="ARBA00035197"/>
    </source>
</evidence>
<dbReference type="EMBL" id="LNQP01000036">
    <property type="protein sequence ID" value="KSU87756.1"/>
    <property type="molecule type" value="Genomic_DNA"/>
</dbReference>
<gene>
    <name evidence="7" type="primary">rplR</name>
    <name evidence="9" type="ORF">AS180_11650</name>
</gene>
<dbReference type="NCBIfam" id="TIGR00060">
    <property type="entry name" value="L18_bact"/>
    <property type="match status" value="1"/>
</dbReference>
<dbReference type="FunFam" id="3.30.420.100:FF:000001">
    <property type="entry name" value="50S ribosomal protein L18"/>
    <property type="match status" value="1"/>
</dbReference>
<dbReference type="AlphaFoldDB" id="A0A0V8JLD8"/>
<proteinExistence type="inferred from homology"/>